<comment type="subcellular location">
    <subcellularLocation>
        <location evidence="1">Membrane</location>
        <topology evidence="1">Single-pass type I membrane protein</topology>
    </subcellularLocation>
</comment>
<keyword evidence="6 11" id="KW-0472">Membrane</keyword>
<dbReference type="PROSITE" id="PS50835">
    <property type="entry name" value="IG_LIKE"/>
    <property type="match status" value="5"/>
</dbReference>
<feature type="domain" description="Ig-like" evidence="12">
    <location>
        <begin position="104"/>
        <end position="199"/>
    </location>
</feature>
<comment type="caution">
    <text evidence="13">The sequence shown here is derived from an EMBL/GenBank/DDBJ whole genome shotgun (WGS) entry which is preliminary data.</text>
</comment>
<dbReference type="InterPro" id="IPR036179">
    <property type="entry name" value="Ig-like_dom_sf"/>
</dbReference>
<dbReference type="FunFam" id="2.60.40.10:FF:000077">
    <property type="entry name" value="Kirre like nephrin family adhesion molecule 3"/>
    <property type="match status" value="1"/>
</dbReference>
<dbReference type="SMART" id="SM00408">
    <property type="entry name" value="IGc2"/>
    <property type="match status" value="5"/>
</dbReference>
<dbReference type="InterPro" id="IPR051275">
    <property type="entry name" value="Cell_adhesion_signaling"/>
</dbReference>
<evidence type="ECO:0000256" key="8">
    <source>
        <dbReference type="ARBA" id="ARBA00023180"/>
    </source>
</evidence>
<organism evidence="13 14">
    <name type="scientific">Ranatra chinensis</name>
    <dbReference type="NCBI Taxonomy" id="642074"/>
    <lineage>
        <taxon>Eukaryota</taxon>
        <taxon>Metazoa</taxon>
        <taxon>Ecdysozoa</taxon>
        <taxon>Arthropoda</taxon>
        <taxon>Hexapoda</taxon>
        <taxon>Insecta</taxon>
        <taxon>Pterygota</taxon>
        <taxon>Neoptera</taxon>
        <taxon>Paraneoptera</taxon>
        <taxon>Hemiptera</taxon>
        <taxon>Heteroptera</taxon>
        <taxon>Panheteroptera</taxon>
        <taxon>Nepomorpha</taxon>
        <taxon>Nepidae</taxon>
        <taxon>Ranatrinae</taxon>
        <taxon>Ranatra</taxon>
    </lineage>
</organism>
<keyword evidence="3" id="KW-0732">Signal</keyword>
<dbReference type="PANTHER" id="PTHR11640:SF31">
    <property type="entry name" value="IRREGULAR CHIASM C-ROUGHEST PROTEIN-RELATED"/>
    <property type="match status" value="1"/>
</dbReference>
<evidence type="ECO:0000256" key="7">
    <source>
        <dbReference type="ARBA" id="ARBA00023157"/>
    </source>
</evidence>
<keyword evidence="9" id="KW-0393">Immunoglobulin domain</keyword>
<dbReference type="EMBL" id="JBFDAA010000010">
    <property type="protein sequence ID" value="KAL1124590.1"/>
    <property type="molecule type" value="Genomic_DNA"/>
</dbReference>
<proteinExistence type="predicted"/>
<dbReference type="PANTHER" id="PTHR11640">
    <property type="entry name" value="NEPHRIN"/>
    <property type="match status" value="1"/>
</dbReference>
<dbReference type="InterPro" id="IPR003599">
    <property type="entry name" value="Ig_sub"/>
</dbReference>
<dbReference type="Proteomes" id="UP001558652">
    <property type="component" value="Unassembled WGS sequence"/>
</dbReference>
<feature type="domain" description="Ig-like" evidence="12">
    <location>
        <begin position="1"/>
        <end position="96"/>
    </location>
</feature>
<dbReference type="AlphaFoldDB" id="A0ABD0YB78"/>
<dbReference type="Gene3D" id="2.60.40.10">
    <property type="entry name" value="Immunoglobulins"/>
    <property type="match status" value="5"/>
</dbReference>
<dbReference type="InterPro" id="IPR013162">
    <property type="entry name" value="CD80_C2-set"/>
</dbReference>
<evidence type="ECO:0000313" key="14">
    <source>
        <dbReference type="Proteomes" id="UP001558652"/>
    </source>
</evidence>
<dbReference type="InterPro" id="IPR013098">
    <property type="entry name" value="Ig_I-set"/>
</dbReference>
<keyword evidence="8" id="KW-0325">Glycoprotein</keyword>
<keyword evidence="14" id="KW-1185">Reference proteome</keyword>
<dbReference type="InterPro" id="IPR013783">
    <property type="entry name" value="Ig-like_fold"/>
</dbReference>
<dbReference type="Pfam" id="PF13895">
    <property type="entry name" value="Ig_2"/>
    <property type="match status" value="1"/>
</dbReference>
<evidence type="ECO:0000256" key="5">
    <source>
        <dbReference type="ARBA" id="ARBA00022989"/>
    </source>
</evidence>
<evidence type="ECO:0000256" key="2">
    <source>
        <dbReference type="ARBA" id="ARBA00022692"/>
    </source>
</evidence>
<feature type="region of interest" description="Disordered" evidence="10">
    <location>
        <begin position="580"/>
        <end position="647"/>
    </location>
</feature>
<keyword evidence="2 11" id="KW-0812">Transmembrane</keyword>
<evidence type="ECO:0000256" key="9">
    <source>
        <dbReference type="ARBA" id="ARBA00023319"/>
    </source>
</evidence>
<name>A0ABD0YB78_9HEMI</name>
<dbReference type="Pfam" id="PF13927">
    <property type="entry name" value="Ig_3"/>
    <property type="match status" value="2"/>
</dbReference>
<evidence type="ECO:0000256" key="10">
    <source>
        <dbReference type="SAM" id="MobiDB-lite"/>
    </source>
</evidence>
<feature type="domain" description="Ig-like" evidence="12">
    <location>
        <begin position="206"/>
        <end position="291"/>
    </location>
</feature>
<protein>
    <recommendedName>
        <fullName evidence="12">Ig-like domain-containing protein</fullName>
    </recommendedName>
</protein>
<sequence length="710" mass="77133">MEPQDQTAIEGSHVTLPCRVIDKTGSLQWTKDDFGLGVHRELPGFDRYKMIGSDDEGDYSLDIYPVSLDDDAQYQCQVGPGPAGEPGVRSRFASLTVLTPPDPPRILQGSRLLTTEDREIELECMSAAGKPAAEITWIDGFGNVLKDGIENIVEKLPDGRRSNARSILKLTPKKEHHNTTFTCQAQNTADRNYKSAKLVLEVKYAPKVSVTMVGGPSRLIEGVDVRFKCTADANPPDVNYRWYINDRIVNSDATTDLVLTNITRAQHDSIVKCEVHNDVGKSEESETLDISYGPRFRTMPRSVQADQGSTVTLTCDVDGNPQPDIVWLHEATDRVVGTSTNYSLIVGPDTAGRYYCKASVMGFPEIGATATVYMKGPPSIISHRTQFGVPGDNVRVECTAYAIPPPTKVMWTFKGEDIAGDHSHDYSILEDPLSEGIKSTLVIRESRQDHFGVYNCTVINTYGSDVLEIMLKPQKSFPLLLILTGVLGGVVVIIAITMVIILCQRKVKKPPDACSSGEHTDVEKQCKESDRSSNISDIKMELRTGSSVSNVHCELDYGGGGSETGSESVVTRIGVPLAGPVPLDHRYTNNRLSTGDYPDPVFPPKNDGQNNNGYVPYVDYTRDYNPPPPPPPAPVSNSNGGGGVDPRYSAAYGNPYLRTGPGVVTAPPPYTALRSNGALPQAATRHPATSPTSHYITGATVKRGTLATHV</sequence>
<feature type="domain" description="Ig-like" evidence="12">
    <location>
        <begin position="294"/>
        <end position="373"/>
    </location>
</feature>
<feature type="domain" description="Ig-like" evidence="12">
    <location>
        <begin position="377"/>
        <end position="472"/>
    </location>
</feature>
<evidence type="ECO:0000256" key="11">
    <source>
        <dbReference type="SAM" id="Phobius"/>
    </source>
</evidence>
<feature type="transmembrane region" description="Helical" evidence="11">
    <location>
        <begin position="479"/>
        <end position="503"/>
    </location>
</feature>
<dbReference type="InterPro" id="IPR007110">
    <property type="entry name" value="Ig-like_dom"/>
</dbReference>
<feature type="compositionally biased region" description="Pro residues" evidence="10">
    <location>
        <begin position="625"/>
        <end position="634"/>
    </location>
</feature>
<accession>A0ABD0YB78</accession>
<dbReference type="SUPFAM" id="SSF48726">
    <property type="entry name" value="Immunoglobulin"/>
    <property type="match status" value="4"/>
</dbReference>
<keyword evidence="7" id="KW-1015">Disulfide bond</keyword>
<evidence type="ECO:0000256" key="6">
    <source>
        <dbReference type="ARBA" id="ARBA00023136"/>
    </source>
</evidence>
<evidence type="ECO:0000259" key="12">
    <source>
        <dbReference type="PROSITE" id="PS50835"/>
    </source>
</evidence>
<dbReference type="CDD" id="cd00096">
    <property type="entry name" value="Ig"/>
    <property type="match status" value="1"/>
</dbReference>
<reference evidence="13 14" key="1">
    <citation type="submission" date="2024-07" db="EMBL/GenBank/DDBJ databases">
        <title>Chromosome-level genome assembly of the water stick insect Ranatra chinensis (Heteroptera: Nepidae).</title>
        <authorList>
            <person name="Liu X."/>
        </authorList>
    </citation>
    <scope>NUCLEOTIDE SEQUENCE [LARGE SCALE GENOMIC DNA]</scope>
    <source>
        <strain evidence="13">Cailab_2021Rc</strain>
        <tissue evidence="13">Muscle</tissue>
    </source>
</reference>
<dbReference type="GO" id="GO:0016020">
    <property type="term" value="C:membrane"/>
    <property type="evidence" value="ECO:0007669"/>
    <property type="project" value="UniProtKB-SubCell"/>
</dbReference>
<dbReference type="Pfam" id="PF07679">
    <property type="entry name" value="I-set"/>
    <property type="match status" value="1"/>
</dbReference>
<evidence type="ECO:0000256" key="4">
    <source>
        <dbReference type="ARBA" id="ARBA00022737"/>
    </source>
</evidence>
<dbReference type="Pfam" id="PF08205">
    <property type="entry name" value="C2-set_2"/>
    <property type="match status" value="1"/>
</dbReference>
<dbReference type="SMART" id="SM00409">
    <property type="entry name" value="IG"/>
    <property type="match status" value="5"/>
</dbReference>
<dbReference type="InterPro" id="IPR003598">
    <property type="entry name" value="Ig_sub2"/>
</dbReference>
<gene>
    <name evidence="13" type="ORF">AAG570_001214</name>
</gene>
<keyword evidence="4" id="KW-0677">Repeat</keyword>
<evidence type="ECO:0000256" key="1">
    <source>
        <dbReference type="ARBA" id="ARBA00004479"/>
    </source>
</evidence>
<evidence type="ECO:0000256" key="3">
    <source>
        <dbReference type="ARBA" id="ARBA00022729"/>
    </source>
</evidence>
<keyword evidence="5 11" id="KW-1133">Transmembrane helix</keyword>
<evidence type="ECO:0000313" key="13">
    <source>
        <dbReference type="EMBL" id="KAL1124590.1"/>
    </source>
</evidence>